<dbReference type="CDD" id="cd02440">
    <property type="entry name" value="AdoMet_MTases"/>
    <property type="match status" value="1"/>
</dbReference>
<sequence length="455" mass="49966">MKLAEMALPAVPAVRAVPGSVEAAHLEDATALRKHAGEASYYVTRWLQMMRSGFSNWIWPSLLLTVAWLLRPAPWPLSRFWDLRITLRSREGFRLLARLKDVPGPADVFGLGEYDFSVIDFGHVQTVVDVGAHVGGFSLWVAGRANCRVYSVEPNPETFALLGENVANANLGGRVTLQRAALAGESGERTLHTDRYSTDAGIVGGRRSGADFSVEAVTLEQVVEACGFDWIDLLKVDVEGAEHELDDSVWTRSLERVGVLIVEWHGLVAGDHERLVRTLRGGGFRVAVELRSTDVLLVAWRPVSPAGAADDIVPGHPEQWRLLSPPGTVRVRVPVSRPARRRLSVQVKALPRGTPVALYDRVVGSRGRCDRFALAAGIRLDKHLLAAPSLFAPAYYIEDHPIPIAYFCRELFVMHRGHPSVTATVGGLLWLAERLSPWRLLGAVAPVRLAIGRRA</sequence>
<comment type="caution">
    <text evidence="2">The sequence shown here is derived from an EMBL/GenBank/DDBJ whole genome shotgun (WGS) entry which is preliminary data.</text>
</comment>
<dbReference type="RefSeq" id="WP_338180094.1">
    <property type="nucleotide sequence ID" value="NZ_JAEKNQ010000040.1"/>
</dbReference>
<evidence type="ECO:0000313" key="2">
    <source>
        <dbReference type="EMBL" id="MBJ7603683.1"/>
    </source>
</evidence>
<reference evidence="2 3" key="1">
    <citation type="submission" date="2020-10" db="EMBL/GenBank/DDBJ databases">
        <title>Ca. Dormibacterota MAGs.</title>
        <authorList>
            <person name="Montgomery K."/>
        </authorList>
    </citation>
    <scope>NUCLEOTIDE SEQUENCE [LARGE SCALE GENOMIC DNA]</scope>
    <source>
        <strain evidence="2">SC8811_S16_3</strain>
    </source>
</reference>
<organism evidence="2 3">
    <name type="scientific">Candidatus Dormiibacter inghamiae</name>
    <dbReference type="NCBI Taxonomy" id="3127013"/>
    <lineage>
        <taxon>Bacteria</taxon>
        <taxon>Bacillati</taxon>
        <taxon>Candidatus Dormiibacterota</taxon>
        <taxon>Candidatus Dormibacteria</taxon>
        <taxon>Candidatus Dormibacterales</taxon>
        <taxon>Candidatus Dormibacteraceae</taxon>
        <taxon>Candidatus Dormiibacter</taxon>
    </lineage>
</organism>
<dbReference type="InterPro" id="IPR029063">
    <property type="entry name" value="SAM-dependent_MTases_sf"/>
</dbReference>
<keyword evidence="2" id="KW-0489">Methyltransferase</keyword>
<dbReference type="AlphaFoldDB" id="A0A934KJ52"/>
<dbReference type="SUPFAM" id="SSF53335">
    <property type="entry name" value="S-adenosyl-L-methionine-dependent methyltransferases"/>
    <property type="match status" value="1"/>
</dbReference>
<feature type="domain" description="Methyltransferase FkbM" evidence="1">
    <location>
        <begin position="129"/>
        <end position="286"/>
    </location>
</feature>
<gene>
    <name evidence="2" type="ORF">JF888_10905</name>
</gene>
<dbReference type="GO" id="GO:0008168">
    <property type="term" value="F:methyltransferase activity"/>
    <property type="evidence" value="ECO:0007669"/>
    <property type="project" value="UniProtKB-KW"/>
</dbReference>
<dbReference type="NCBIfam" id="TIGR01444">
    <property type="entry name" value="fkbM_fam"/>
    <property type="match status" value="1"/>
</dbReference>
<evidence type="ECO:0000313" key="3">
    <source>
        <dbReference type="Proteomes" id="UP000620075"/>
    </source>
</evidence>
<dbReference type="PANTHER" id="PTHR34203">
    <property type="entry name" value="METHYLTRANSFERASE, FKBM FAMILY PROTEIN"/>
    <property type="match status" value="1"/>
</dbReference>
<proteinExistence type="predicted"/>
<dbReference type="EMBL" id="JAEKNQ010000040">
    <property type="protein sequence ID" value="MBJ7603683.1"/>
    <property type="molecule type" value="Genomic_DNA"/>
</dbReference>
<dbReference type="Gene3D" id="3.40.50.150">
    <property type="entry name" value="Vaccinia Virus protein VP39"/>
    <property type="match status" value="1"/>
</dbReference>
<dbReference type="InterPro" id="IPR052514">
    <property type="entry name" value="SAM-dependent_MTase"/>
</dbReference>
<evidence type="ECO:0000259" key="1">
    <source>
        <dbReference type="Pfam" id="PF05050"/>
    </source>
</evidence>
<dbReference type="Proteomes" id="UP000620075">
    <property type="component" value="Unassembled WGS sequence"/>
</dbReference>
<dbReference type="Pfam" id="PF05050">
    <property type="entry name" value="Methyltransf_21"/>
    <property type="match status" value="1"/>
</dbReference>
<protein>
    <submittedName>
        <fullName evidence="2">FkbM family methyltransferase</fullName>
    </submittedName>
</protein>
<dbReference type="InterPro" id="IPR006342">
    <property type="entry name" value="FkbM_mtfrase"/>
</dbReference>
<name>A0A934KJ52_9BACT</name>
<accession>A0A934KJ52</accession>
<dbReference type="PANTHER" id="PTHR34203:SF15">
    <property type="entry name" value="SLL1173 PROTEIN"/>
    <property type="match status" value="1"/>
</dbReference>
<dbReference type="GO" id="GO:0032259">
    <property type="term" value="P:methylation"/>
    <property type="evidence" value="ECO:0007669"/>
    <property type="project" value="UniProtKB-KW"/>
</dbReference>
<keyword evidence="2" id="KW-0808">Transferase</keyword>